<dbReference type="FunFam" id="3.40.309.10:FF:000009">
    <property type="entry name" value="Aldehyde dehydrogenase A"/>
    <property type="match status" value="1"/>
</dbReference>
<proteinExistence type="inferred from homology"/>
<evidence type="ECO:0000313" key="6">
    <source>
        <dbReference type="EMBL" id="AMP98352.1"/>
    </source>
</evidence>
<sequence>MNVINPATEEIIATLQEDTESSLHAKLEILKNAQLQWAKTGLAERIKVIQQFDDLLEVEKERLAGVLTSEVGKPLQQARNELNGARSRMQWMCTHAVKYLSDEQIINSVDLKEVISYDPLGVICNISAWNYPYLVGVNVFIPALLAGNAVLYKPSEYASLTGLEIEKLLKKAGIPDGVFQVALGARETGELLLDMDFDGYYFTGSYRTGQRIYQRVAAKMVPCQLELGGKDPLYVADDVKDIEAVATGTADGAFYNNGQSCCAVERIYVHEKVYDSYIYSFVKEVKSWKIGTPTEEGIYIGALTRKEQLEVLEGQIKDALAKGAVLLNGGKRIIGKGYNFEPTVLTGVSNDMKVMQEESFGPIIGIMKVKDDAEALRLMKDSVYGLTASVYTDSIDRAKEILSQIDTGTGYWNCCDRVSAGLPWSGRKHSGIGATLSHQGLRAFTKTKSWHLRKG</sequence>
<dbReference type="GO" id="GO:0016620">
    <property type="term" value="F:oxidoreductase activity, acting on the aldehyde or oxo group of donors, NAD or NADP as acceptor"/>
    <property type="evidence" value="ECO:0007669"/>
    <property type="project" value="InterPro"/>
</dbReference>
<dbReference type="PANTHER" id="PTHR11699">
    <property type="entry name" value="ALDEHYDE DEHYDROGENASE-RELATED"/>
    <property type="match status" value="1"/>
</dbReference>
<dbReference type="PROSITE" id="PS00687">
    <property type="entry name" value="ALDEHYDE_DEHYDR_GLU"/>
    <property type="match status" value="1"/>
</dbReference>
<dbReference type="EMBL" id="CP014504">
    <property type="protein sequence ID" value="AMP98352.1"/>
    <property type="molecule type" value="Genomic_DNA"/>
</dbReference>
<evidence type="ECO:0000256" key="3">
    <source>
        <dbReference type="PROSITE-ProRule" id="PRU10007"/>
    </source>
</evidence>
<feature type="active site" evidence="3">
    <location>
        <position position="226"/>
    </location>
</feature>
<dbReference type="InterPro" id="IPR016162">
    <property type="entry name" value="Ald_DH_N"/>
</dbReference>
<dbReference type="PATRIC" id="fig|188932.3.peg.1493"/>
<dbReference type="InterPro" id="IPR016161">
    <property type="entry name" value="Ald_DH/histidinol_DH"/>
</dbReference>
<evidence type="ECO:0000256" key="2">
    <source>
        <dbReference type="ARBA" id="ARBA00023002"/>
    </source>
</evidence>
<comment type="similarity">
    <text evidence="1 4">Belongs to the aldehyde dehydrogenase family.</text>
</comment>
<keyword evidence="7" id="KW-1185">Reference proteome</keyword>
<dbReference type="SUPFAM" id="SSF53720">
    <property type="entry name" value="ALDH-like"/>
    <property type="match status" value="1"/>
</dbReference>
<dbReference type="Gene3D" id="3.40.605.10">
    <property type="entry name" value="Aldehyde Dehydrogenase, Chain A, domain 1"/>
    <property type="match status" value="1"/>
</dbReference>
<dbReference type="Proteomes" id="UP000071561">
    <property type="component" value="Chromosome"/>
</dbReference>
<feature type="domain" description="Aldehyde dehydrogenase" evidence="5">
    <location>
        <begin position="1"/>
        <end position="449"/>
    </location>
</feature>
<dbReference type="Gene3D" id="3.40.309.10">
    <property type="entry name" value="Aldehyde Dehydrogenase, Chain A, domain 2"/>
    <property type="match status" value="1"/>
</dbReference>
<keyword evidence="2 4" id="KW-0560">Oxidoreductase</keyword>
<organism evidence="6 7">
    <name type="scientific">Pedobacter cryoconitis</name>
    <dbReference type="NCBI Taxonomy" id="188932"/>
    <lineage>
        <taxon>Bacteria</taxon>
        <taxon>Pseudomonadati</taxon>
        <taxon>Bacteroidota</taxon>
        <taxon>Sphingobacteriia</taxon>
        <taxon>Sphingobacteriales</taxon>
        <taxon>Sphingobacteriaceae</taxon>
        <taxon>Pedobacter</taxon>
    </lineage>
</organism>
<reference evidence="6 7" key="1">
    <citation type="submission" date="2016-03" db="EMBL/GenBank/DDBJ databases">
        <title>Complete genome sequence of Pedobacter cryoconitis PAMC 27485.</title>
        <authorList>
            <person name="Lee J."/>
            <person name="Kim O.-S."/>
        </authorList>
    </citation>
    <scope>NUCLEOTIDE SEQUENCE [LARGE SCALE GENOMIC DNA]</scope>
    <source>
        <strain evidence="6 7">PAMC 27485</strain>
    </source>
</reference>
<dbReference type="AlphaFoldDB" id="A0A127VAC7"/>
<name>A0A127VAC7_9SPHI</name>
<accession>A0A127VAC7</accession>
<dbReference type="PROSITE" id="PS00070">
    <property type="entry name" value="ALDEHYDE_DEHYDR_CYS"/>
    <property type="match status" value="1"/>
</dbReference>
<dbReference type="InterPro" id="IPR016163">
    <property type="entry name" value="Ald_DH_C"/>
</dbReference>
<evidence type="ECO:0000259" key="5">
    <source>
        <dbReference type="Pfam" id="PF00171"/>
    </source>
</evidence>
<gene>
    <name evidence="6" type="ORF">AY601_1435</name>
</gene>
<dbReference type="InterPro" id="IPR029510">
    <property type="entry name" value="Ald_DH_CS_GLU"/>
</dbReference>
<dbReference type="RefSeq" id="WP_068398470.1">
    <property type="nucleotide sequence ID" value="NZ_CP014504.1"/>
</dbReference>
<dbReference type="KEGG" id="pcm:AY601_1435"/>
<dbReference type="Pfam" id="PF00171">
    <property type="entry name" value="Aldedh"/>
    <property type="match status" value="1"/>
</dbReference>
<evidence type="ECO:0000256" key="1">
    <source>
        <dbReference type="ARBA" id="ARBA00009986"/>
    </source>
</evidence>
<evidence type="ECO:0000313" key="7">
    <source>
        <dbReference type="Proteomes" id="UP000071561"/>
    </source>
</evidence>
<dbReference type="OrthoDB" id="781568at2"/>
<dbReference type="CDD" id="cd07102">
    <property type="entry name" value="ALDH_EDX86601"/>
    <property type="match status" value="1"/>
</dbReference>
<protein>
    <submittedName>
        <fullName evidence="6">Aldehyde dehydrogenase</fullName>
    </submittedName>
</protein>
<dbReference type="InterPro" id="IPR016160">
    <property type="entry name" value="Ald_DH_CS_CYS"/>
</dbReference>
<evidence type="ECO:0000256" key="4">
    <source>
        <dbReference type="RuleBase" id="RU003345"/>
    </source>
</evidence>
<dbReference type="InterPro" id="IPR015590">
    <property type="entry name" value="Aldehyde_DH_dom"/>
</dbReference>